<dbReference type="InterPro" id="IPR034159">
    <property type="entry name" value="SF3B4_RRM2"/>
</dbReference>
<evidence type="ECO:0000256" key="1">
    <source>
        <dbReference type="ARBA" id="ARBA00004123"/>
    </source>
</evidence>
<evidence type="ECO:0000256" key="4">
    <source>
        <dbReference type="ARBA" id="ARBA00022728"/>
    </source>
</evidence>
<dbReference type="InterPro" id="IPR001789">
    <property type="entry name" value="Sig_transdc_resp-reg_receiver"/>
</dbReference>
<evidence type="ECO:0000256" key="13">
    <source>
        <dbReference type="PROSITE-ProRule" id="PRU00169"/>
    </source>
</evidence>
<evidence type="ECO:0000256" key="15">
    <source>
        <dbReference type="SAM" id="MobiDB-lite"/>
    </source>
</evidence>
<evidence type="ECO:0000256" key="3">
    <source>
        <dbReference type="ARBA" id="ARBA00022664"/>
    </source>
</evidence>
<feature type="domain" description="RRM" evidence="16">
    <location>
        <begin position="27"/>
        <end position="105"/>
    </location>
</feature>
<dbReference type="SMART" id="SM00360">
    <property type="entry name" value="RRM"/>
    <property type="match status" value="2"/>
</dbReference>
<dbReference type="CDD" id="cd12335">
    <property type="entry name" value="RRM2_SF3B4"/>
    <property type="match status" value="1"/>
</dbReference>
<dbReference type="PANTHER" id="PTHR48030:SF3">
    <property type="entry name" value="SPLICING FACTOR 3B SUBUNIT 4"/>
    <property type="match status" value="1"/>
</dbReference>
<feature type="region of interest" description="Disordered" evidence="15">
    <location>
        <begin position="264"/>
        <end position="304"/>
    </location>
</feature>
<keyword evidence="19" id="KW-1185">Reference proteome</keyword>
<evidence type="ECO:0000256" key="7">
    <source>
        <dbReference type="ARBA" id="ARBA00023015"/>
    </source>
</evidence>
<dbReference type="Pfam" id="PF00447">
    <property type="entry name" value="HSF_DNA-bind"/>
    <property type="match status" value="1"/>
</dbReference>
<feature type="compositionally biased region" description="Polar residues" evidence="15">
    <location>
        <begin position="1073"/>
        <end position="1092"/>
    </location>
</feature>
<reference evidence="18" key="1">
    <citation type="submission" date="2020-12" db="EMBL/GenBank/DDBJ databases">
        <title>Metabolic potential, ecology and presence of endohyphal bacteria is reflected in genomic diversity of Mucoromycotina.</title>
        <authorList>
            <person name="Muszewska A."/>
            <person name="Okrasinska A."/>
            <person name="Steczkiewicz K."/>
            <person name="Drgas O."/>
            <person name="Orlowska M."/>
            <person name="Perlinska-Lenart U."/>
            <person name="Aleksandrzak-Piekarczyk T."/>
            <person name="Szatraj K."/>
            <person name="Zielenkiewicz U."/>
            <person name="Pilsyk S."/>
            <person name="Malc E."/>
            <person name="Mieczkowski P."/>
            <person name="Kruszewska J.S."/>
            <person name="Biernat P."/>
            <person name="Pawlowska J."/>
        </authorList>
    </citation>
    <scope>NUCLEOTIDE SEQUENCE</scope>
    <source>
        <strain evidence="18">WA0000067209</strain>
    </source>
</reference>
<dbReference type="GO" id="GO:0003723">
    <property type="term" value="F:RNA binding"/>
    <property type="evidence" value="ECO:0007669"/>
    <property type="project" value="UniProtKB-UniRule"/>
</dbReference>
<feature type="region of interest" description="Disordered" evidence="15">
    <location>
        <begin position="784"/>
        <end position="805"/>
    </location>
</feature>
<feature type="compositionally biased region" description="Polar residues" evidence="15">
    <location>
        <begin position="1156"/>
        <end position="1165"/>
    </location>
</feature>
<keyword evidence="11" id="KW-0539">Nucleus</keyword>
<keyword evidence="8" id="KW-0238">DNA-binding</keyword>
<evidence type="ECO:0000256" key="12">
    <source>
        <dbReference type="ARBA" id="ARBA00070533"/>
    </source>
</evidence>
<dbReference type="PROSITE" id="PS50102">
    <property type="entry name" value="RRM"/>
    <property type="match status" value="2"/>
</dbReference>
<dbReference type="GO" id="GO:0005730">
    <property type="term" value="C:nucleolus"/>
    <property type="evidence" value="ECO:0007669"/>
    <property type="project" value="TreeGrafter"/>
</dbReference>
<dbReference type="PROSITE" id="PS00434">
    <property type="entry name" value="HSF_DOMAIN"/>
    <property type="match status" value="1"/>
</dbReference>
<dbReference type="GO" id="GO:0071011">
    <property type="term" value="C:precatalytic spliceosome"/>
    <property type="evidence" value="ECO:0007669"/>
    <property type="project" value="TreeGrafter"/>
</dbReference>
<evidence type="ECO:0000256" key="5">
    <source>
        <dbReference type="ARBA" id="ARBA00022737"/>
    </source>
</evidence>
<dbReference type="FunFam" id="3.40.50.2300:FF:000212">
    <property type="entry name" value="Stress response regulator/HFS transcription factor"/>
    <property type="match status" value="1"/>
</dbReference>
<feature type="compositionally biased region" description="Polar residues" evidence="15">
    <location>
        <begin position="1140"/>
        <end position="1149"/>
    </location>
</feature>
<dbReference type="InterPro" id="IPR012677">
    <property type="entry name" value="Nucleotide-bd_a/b_plait_sf"/>
</dbReference>
<dbReference type="Pfam" id="PF00072">
    <property type="entry name" value="Response_reg"/>
    <property type="match status" value="1"/>
</dbReference>
<accession>A0A8H7U870</accession>
<dbReference type="InterPro" id="IPR034158">
    <property type="entry name" value="SF3B4_RRM1"/>
</dbReference>
<keyword evidence="9" id="KW-0804">Transcription</keyword>
<evidence type="ECO:0000313" key="18">
    <source>
        <dbReference type="EMBL" id="KAG2175461.1"/>
    </source>
</evidence>
<dbReference type="SMART" id="SM00448">
    <property type="entry name" value="REC"/>
    <property type="match status" value="1"/>
</dbReference>
<dbReference type="InterPro" id="IPR052084">
    <property type="entry name" value="SF3B4_spliceosome_assoc"/>
</dbReference>
<dbReference type="Gene3D" id="3.30.70.330">
    <property type="match status" value="2"/>
</dbReference>
<evidence type="ECO:0000259" key="17">
    <source>
        <dbReference type="PROSITE" id="PS50110"/>
    </source>
</evidence>
<dbReference type="GO" id="GO:0008380">
    <property type="term" value="P:RNA splicing"/>
    <property type="evidence" value="ECO:0007669"/>
    <property type="project" value="UniProtKB-KW"/>
</dbReference>
<dbReference type="GO" id="GO:0043565">
    <property type="term" value="F:sequence-specific DNA binding"/>
    <property type="evidence" value="ECO:0007669"/>
    <property type="project" value="InterPro"/>
</dbReference>
<feature type="compositionally biased region" description="Pro residues" evidence="15">
    <location>
        <begin position="264"/>
        <end position="300"/>
    </location>
</feature>
<feature type="non-terminal residue" evidence="18">
    <location>
        <position position="1"/>
    </location>
</feature>
<feature type="compositionally biased region" description="Low complexity" evidence="15">
    <location>
        <begin position="623"/>
        <end position="644"/>
    </location>
</feature>
<dbReference type="CDD" id="cd12334">
    <property type="entry name" value="RRM1_SF3B4"/>
    <property type="match status" value="1"/>
</dbReference>
<dbReference type="SUPFAM" id="SSF54928">
    <property type="entry name" value="RNA-binding domain, RBD"/>
    <property type="match status" value="1"/>
</dbReference>
<dbReference type="FunFam" id="3.30.70.330:FF:000121">
    <property type="entry name" value="Splicing factor 3b subunit 4"/>
    <property type="match status" value="1"/>
</dbReference>
<organism evidence="18 19">
    <name type="scientific">Mortierella isabellina</name>
    <name type="common">Filamentous fungus</name>
    <name type="synonym">Umbelopsis isabellina</name>
    <dbReference type="NCBI Taxonomy" id="91625"/>
    <lineage>
        <taxon>Eukaryota</taxon>
        <taxon>Fungi</taxon>
        <taxon>Fungi incertae sedis</taxon>
        <taxon>Mucoromycota</taxon>
        <taxon>Mucoromycotina</taxon>
        <taxon>Umbelopsidomycetes</taxon>
        <taxon>Umbelopsidales</taxon>
        <taxon>Umbelopsidaceae</taxon>
        <taxon>Umbelopsis</taxon>
    </lineage>
</organism>
<comment type="subcellular location">
    <subcellularLocation>
        <location evidence="1">Nucleus</location>
    </subcellularLocation>
</comment>
<dbReference type="Proteomes" id="UP000654370">
    <property type="component" value="Unassembled WGS sequence"/>
</dbReference>
<dbReference type="GO" id="GO:0006397">
    <property type="term" value="P:mRNA processing"/>
    <property type="evidence" value="ECO:0007669"/>
    <property type="project" value="UniProtKB-KW"/>
</dbReference>
<name>A0A8H7U870_MORIS</name>
<evidence type="ECO:0000256" key="8">
    <source>
        <dbReference type="ARBA" id="ARBA00023125"/>
    </source>
</evidence>
<dbReference type="Gene3D" id="3.40.50.2300">
    <property type="match status" value="1"/>
</dbReference>
<proteinExistence type="inferred from homology"/>
<evidence type="ECO:0000256" key="14">
    <source>
        <dbReference type="PROSITE-ProRule" id="PRU00176"/>
    </source>
</evidence>
<dbReference type="SUPFAM" id="SSF52172">
    <property type="entry name" value="CheY-like"/>
    <property type="match status" value="1"/>
</dbReference>
<evidence type="ECO:0000256" key="6">
    <source>
        <dbReference type="ARBA" id="ARBA00022884"/>
    </source>
</evidence>
<dbReference type="PROSITE" id="PS50110">
    <property type="entry name" value="RESPONSE_REGULATORY"/>
    <property type="match status" value="1"/>
</dbReference>
<keyword evidence="3" id="KW-0507">mRNA processing</keyword>
<dbReference type="FunFam" id="1.10.10.10:FF:000027">
    <property type="entry name" value="Heat shock transcription factor 1"/>
    <property type="match status" value="1"/>
</dbReference>
<dbReference type="GO" id="GO:0005686">
    <property type="term" value="C:U2 snRNP"/>
    <property type="evidence" value="ECO:0007669"/>
    <property type="project" value="TreeGrafter"/>
</dbReference>
<dbReference type="SMART" id="SM00415">
    <property type="entry name" value="HSF"/>
    <property type="match status" value="1"/>
</dbReference>
<comment type="similarity">
    <text evidence="2">Belongs to the SF3B4 family.</text>
</comment>
<dbReference type="InterPro" id="IPR036390">
    <property type="entry name" value="WH_DNA-bd_sf"/>
</dbReference>
<feature type="domain" description="RRM" evidence="16">
    <location>
        <begin position="114"/>
        <end position="193"/>
    </location>
</feature>
<keyword evidence="4" id="KW-0747">Spliceosome</keyword>
<gene>
    <name evidence="18" type="ORF">INT43_001108</name>
</gene>
<dbReference type="SUPFAM" id="SSF46785">
    <property type="entry name" value="Winged helix' DNA-binding domain"/>
    <property type="match status" value="1"/>
</dbReference>
<comment type="caution">
    <text evidence="18">The sequence shown here is derived from an EMBL/GenBank/DDBJ whole genome shotgun (WGS) entry which is preliminary data.</text>
</comment>
<dbReference type="GO" id="GO:0003700">
    <property type="term" value="F:DNA-binding transcription factor activity"/>
    <property type="evidence" value="ECO:0007669"/>
    <property type="project" value="InterPro"/>
</dbReference>
<dbReference type="OrthoDB" id="10259687at2759"/>
<dbReference type="InterPro" id="IPR000232">
    <property type="entry name" value="HSF_DNA-bd"/>
</dbReference>
<keyword evidence="7" id="KW-0805">Transcription regulation</keyword>
<dbReference type="FunFam" id="3.30.70.330:FF:000059">
    <property type="entry name" value="splicing factor 3B subunit 4"/>
    <property type="match status" value="1"/>
</dbReference>
<evidence type="ECO:0000256" key="9">
    <source>
        <dbReference type="ARBA" id="ARBA00023163"/>
    </source>
</evidence>
<keyword evidence="10" id="KW-0508">mRNA splicing</keyword>
<evidence type="ECO:0000256" key="2">
    <source>
        <dbReference type="ARBA" id="ARBA00008363"/>
    </source>
</evidence>
<dbReference type="GO" id="GO:0000160">
    <property type="term" value="P:phosphorelay signal transduction system"/>
    <property type="evidence" value="ECO:0007669"/>
    <property type="project" value="InterPro"/>
</dbReference>
<protein>
    <recommendedName>
        <fullName evidence="12">Splicing factor 3B subunit 4</fullName>
    </recommendedName>
</protein>
<feature type="modified residue" description="4-aspartylphosphate" evidence="13">
    <location>
        <position position="980"/>
    </location>
</feature>
<evidence type="ECO:0000313" key="19">
    <source>
        <dbReference type="Proteomes" id="UP000654370"/>
    </source>
</evidence>
<evidence type="ECO:0000259" key="16">
    <source>
        <dbReference type="PROSITE" id="PS50102"/>
    </source>
</evidence>
<feature type="compositionally biased region" description="Basic and acidic residues" evidence="15">
    <location>
        <begin position="1166"/>
        <end position="1180"/>
    </location>
</feature>
<feature type="region of interest" description="Disordered" evidence="15">
    <location>
        <begin position="602"/>
        <end position="644"/>
    </location>
</feature>
<feature type="compositionally biased region" description="Polar residues" evidence="15">
    <location>
        <begin position="883"/>
        <end position="900"/>
    </location>
</feature>
<dbReference type="GO" id="GO:0048026">
    <property type="term" value="P:positive regulation of mRNA splicing, via spliceosome"/>
    <property type="evidence" value="ECO:0007669"/>
    <property type="project" value="TreeGrafter"/>
</dbReference>
<feature type="compositionally biased region" description="Low complexity" evidence="15">
    <location>
        <begin position="901"/>
        <end position="912"/>
    </location>
</feature>
<dbReference type="Gene3D" id="1.10.10.10">
    <property type="entry name" value="Winged helix-like DNA-binding domain superfamily/Winged helix DNA-binding domain"/>
    <property type="match status" value="1"/>
</dbReference>
<evidence type="ECO:0000256" key="10">
    <source>
        <dbReference type="ARBA" id="ARBA00023187"/>
    </source>
</evidence>
<feature type="region of interest" description="Disordered" evidence="15">
    <location>
        <begin position="717"/>
        <end position="738"/>
    </location>
</feature>
<keyword evidence="6 14" id="KW-0694">RNA-binding</keyword>
<dbReference type="InterPro" id="IPR011006">
    <property type="entry name" value="CheY-like_superfamily"/>
</dbReference>
<dbReference type="InterPro" id="IPR000504">
    <property type="entry name" value="RRM_dom"/>
</dbReference>
<dbReference type="CDD" id="cd17546">
    <property type="entry name" value="REC_hyHK_CKI1_RcsC-like"/>
    <property type="match status" value="1"/>
</dbReference>
<keyword evidence="5" id="KW-0677">Repeat</keyword>
<dbReference type="Pfam" id="PF00076">
    <property type="entry name" value="RRM_1"/>
    <property type="match status" value="2"/>
</dbReference>
<feature type="region of interest" description="Disordered" evidence="15">
    <location>
        <begin position="1140"/>
        <end position="1180"/>
    </location>
</feature>
<dbReference type="EMBL" id="JAEPQZ010000011">
    <property type="protein sequence ID" value="KAG2175461.1"/>
    <property type="molecule type" value="Genomic_DNA"/>
</dbReference>
<dbReference type="PRINTS" id="PR00056">
    <property type="entry name" value="HSFDOMAIN"/>
</dbReference>
<feature type="domain" description="Response regulatory" evidence="17">
    <location>
        <begin position="931"/>
        <end position="1045"/>
    </location>
</feature>
<feature type="region of interest" description="Disordered" evidence="15">
    <location>
        <begin position="882"/>
        <end position="913"/>
    </location>
</feature>
<dbReference type="PANTHER" id="PTHR48030">
    <property type="entry name" value="SPLICING FACTOR 3B SUBUNIT 4"/>
    <property type="match status" value="1"/>
</dbReference>
<dbReference type="InterPro" id="IPR036388">
    <property type="entry name" value="WH-like_DNA-bd_sf"/>
</dbReference>
<sequence>DKKHPLAVSDLKEHIPMAQQIERNQDATIYVGNLDERCTETLVWELMLQAGPVVNVHLPKDRVTQSHQGYGFCEFMTEEDADYAIRIMNQIKLYGKPIRVNKATSDKKNLDVGATLFVGNLDPDVDEKMLYDVFSAFGVIVQTPKIARDTETGNFKGYGFVTYDNFDSSDAAIDAMNGQYLMNKEVNVSYAFKKDGKGERHGSQAERLLAAQAKKNAPMAVPGFGAPASNMGRPMPMAGVRPPMNGLPTAVPYNSVPTNAVGYRPPPPPPMGGPGPRPPYMGYGGPPPGPPGGYRPPPPQQYGGYRPPHAYRSGEMPLKSVEFCALVWIRKLATMENEHDQWLTGFLLVPEHVMLSGRDHSVPNAEELVDYRIKYQTLSRHTCQYKATNCRDETSEKSVDLPSRWMAGYISWNADMIREEARPKAVVRGVEAVNGKSQSAMHQPTKCTSHVTYDSAHQNWNNFSTPSQPIFDNNTSNTMDSIQQNAQPTSNGIPDFVKKLFRWVLQSICMNMLEDKSYNHIVSWGVNGETFVVKDPTEFSKVILPKHFKHSNFASFVRQLNKYDFHKLRNADDGKPYGDQAWEFVHPKFQSNKKELLEKIKRKTPNKGNRASGNAGQAGGSSGDNSANNSSGSQNNNGSFNNNQAAPAEFNALAANLHTQVSYLHKVHNDMAGHLQSLGNSYGVVLNEIMGYRTKMMAQDNLMQNLVQYLVQQEQDRQHERGQIEGRSSSFNHDTPFVPSSEAQKLIQSYSEVAKASVSQMNQISQKLQNLQQLTQVPWATNDRDQPEAILPPDSDPNDATTSTSMSHAVANTETFMKSTAATSSSLVANDLADLPSQFTANAANMNLTLPADKNFAGLNVLANSKNAEGLTVVTLGHLQPKHMSTSYTPSNEPAQSGQPSTATTASDTSSDNTMRVHRKTFIPGWSVPPRVLLVDDDSVCRNLSSKLLQVFGCTFDVATDGVEALKKLGLEKYDLVLMDVVMPNLDGVTATRNIRQYDTLTPIISMTSNTTDSDIMEYFGSGMNDVLPKPFSRNSLFRMLDKYCAHLKAIQRVQGVDAGIIHRGLATPNMLSSLQVGSNPQSDRGSQNSNGKRPLEVGSEPATTGGLVMESNSDISPAFLNLQDLPQFVSFMGLMQQAANGEESSSSHAGHWLQPDQQQNQNDHSYGREQKRAKLEVIE</sequence>
<dbReference type="InterPro" id="IPR035979">
    <property type="entry name" value="RBD_domain_sf"/>
</dbReference>
<evidence type="ECO:0000256" key="11">
    <source>
        <dbReference type="ARBA" id="ARBA00023242"/>
    </source>
</evidence>
<feature type="region of interest" description="Disordered" evidence="15">
    <location>
        <begin position="1073"/>
        <end position="1111"/>
    </location>
</feature>
<keyword evidence="13" id="KW-0597">Phosphoprotein</keyword>
<dbReference type="AlphaFoldDB" id="A0A8H7U870"/>